<dbReference type="PRINTS" id="PR01434">
    <property type="entry name" value="NADHDHGNASE5"/>
</dbReference>
<keyword evidence="3 6" id="KW-1133">Transmembrane helix</keyword>
<evidence type="ECO:0000256" key="5">
    <source>
        <dbReference type="RuleBase" id="RU000320"/>
    </source>
</evidence>
<evidence type="ECO:0000259" key="8">
    <source>
        <dbReference type="Pfam" id="PF00662"/>
    </source>
</evidence>
<feature type="domain" description="NADH:quinone oxidoreductase/Mrp antiporter transmembrane" evidence="7">
    <location>
        <begin position="121"/>
        <end position="391"/>
    </location>
</feature>
<gene>
    <name evidence="9" type="ORF">SAMN06265218_11646</name>
</gene>
<evidence type="ECO:0000256" key="2">
    <source>
        <dbReference type="ARBA" id="ARBA00022692"/>
    </source>
</evidence>
<dbReference type="EMBL" id="FXTH01000016">
    <property type="protein sequence ID" value="SMO82996.1"/>
    <property type="molecule type" value="Genomic_DNA"/>
</dbReference>
<feature type="transmembrane region" description="Helical" evidence="6">
    <location>
        <begin position="31"/>
        <end position="58"/>
    </location>
</feature>
<dbReference type="Gene3D" id="1.20.5.2700">
    <property type="match status" value="1"/>
</dbReference>
<dbReference type="AlphaFoldDB" id="A0A521EGD7"/>
<dbReference type="PANTHER" id="PTHR42829:SF2">
    <property type="entry name" value="NADH-UBIQUINONE OXIDOREDUCTASE CHAIN 5"/>
    <property type="match status" value="1"/>
</dbReference>
<dbReference type="OrthoDB" id="9807568at2"/>
<reference evidence="9 10" key="1">
    <citation type="submission" date="2017-05" db="EMBL/GenBank/DDBJ databases">
        <authorList>
            <person name="Varghese N."/>
            <person name="Submissions S."/>
        </authorList>
    </citation>
    <scope>NUCLEOTIDE SEQUENCE [LARGE SCALE GENOMIC DNA]</scope>
    <source>
        <strain evidence="9 10">DSM 21194</strain>
    </source>
</reference>
<evidence type="ECO:0000313" key="9">
    <source>
        <dbReference type="EMBL" id="SMO82996.1"/>
    </source>
</evidence>
<dbReference type="GO" id="GO:0016020">
    <property type="term" value="C:membrane"/>
    <property type="evidence" value="ECO:0007669"/>
    <property type="project" value="UniProtKB-SubCell"/>
</dbReference>
<dbReference type="GO" id="GO:0042773">
    <property type="term" value="P:ATP synthesis coupled electron transport"/>
    <property type="evidence" value="ECO:0007669"/>
    <property type="project" value="InterPro"/>
</dbReference>
<feature type="domain" description="NADH-Ubiquinone oxidoreductase (complex I) chain 5 N-terminal" evidence="8">
    <location>
        <begin position="63"/>
        <end position="104"/>
    </location>
</feature>
<evidence type="ECO:0000256" key="1">
    <source>
        <dbReference type="ARBA" id="ARBA00004127"/>
    </source>
</evidence>
<keyword evidence="2 5" id="KW-0812">Transmembrane</keyword>
<evidence type="ECO:0000259" key="7">
    <source>
        <dbReference type="Pfam" id="PF00361"/>
    </source>
</evidence>
<evidence type="ECO:0000256" key="6">
    <source>
        <dbReference type="SAM" id="Phobius"/>
    </source>
</evidence>
<feature type="transmembrane region" description="Helical" evidence="6">
    <location>
        <begin position="433"/>
        <end position="451"/>
    </location>
</feature>
<dbReference type="InterPro" id="IPR001516">
    <property type="entry name" value="Proton_antipo_N"/>
</dbReference>
<accession>A0A521EGD7</accession>
<comment type="subcellular location">
    <subcellularLocation>
        <location evidence="1">Endomembrane system</location>
        <topology evidence="1">Multi-pass membrane protein</topology>
    </subcellularLocation>
    <subcellularLocation>
        <location evidence="5">Membrane</location>
        <topology evidence="5">Multi-pass membrane protein</topology>
    </subcellularLocation>
</comment>
<feature type="transmembrane region" description="Helical" evidence="6">
    <location>
        <begin position="389"/>
        <end position="413"/>
    </location>
</feature>
<dbReference type="Proteomes" id="UP000317593">
    <property type="component" value="Unassembled WGS sequence"/>
</dbReference>
<feature type="transmembrane region" description="Helical" evidence="6">
    <location>
        <begin position="463"/>
        <end position="483"/>
    </location>
</feature>
<dbReference type="GO" id="GO:0012505">
    <property type="term" value="C:endomembrane system"/>
    <property type="evidence" value="ECO:0007669"/>
    <property type="project" value="UniProtKB-SubCell"/>
</dbReference>
<dbReference type="GO" id="GO:0008137">
    <property type="term" value="F:NADH dehydrogenase (ubiquinone) activity"/>
    <property type="evidence" value="ECO:0007669"/>
    <property type="project" value="InterPro"/>
</dbReference>
<feature type="transmembrane region" description="Helical" evidence="6">
    <location>
        <begin position="256"/>
        <end position="277"/>
    </location>
</feature>
<proteinExistence type="predicted"/>
<evidence type="ECO:0000256" key="3">
    <source>
        <dbReference type="ARBA" id="ARBA00022989"/>
    </source>
</evidence>
<dbReference type="RefSeq" id="WP_142715536.1">
    <property type="nucleotide sequence ID" value="NZ_FXTH01000016.1"/>
</dbReference>
<feature type="transmembrane region" description="Helical" evidence="6">
    <location>
        <begin position="70"/>
        <end position="93"/>
    </location>
</feature>
<keyword evidence="4 6" id="KW-0472">Membrane</keyword>
<evidence type="ECO:0000256" key="4">
    <source>
        <dbReference type="ARBA" id="ARBA00023136"/>
    </source>
</evidence>
<evidence type="ECO:0000313" key="10">
    <source>
        <dbReference type="Proteomes" id="UP000317593"/>
    </source>
</evidence>
<feature type="transmembrane region" description="Helical" evidence="6">
    <location>
        <begin position="608"/>
        <end position="626"/>
    </location>
</feature>
<feature type="transmembrane region" description="Helical" evidence="6">
    <location>
        <begin position="228"/>
        <end position="250"/>
    </location>
</feature>
<feature type="transmembrane region" description="Helical" evidence="6">
    <location>
        <begin position="350"/>
        <end position="369"/>
    </location>
</feature>
<dbReference type="Pfam" id="PF00662">
    <property type="entry name" value="Proton_antipo_N"/>
    <property type="match status" value="1"/>
</dbReference>
<dbReference type="PANTHER" id="PTHR42829">
    <property type="entry name" value="NADH-UBIQUINONE OXIDOREDUCTASE CHAIN 5"/>
    <property type="match status" value="1"/>
</dbReference>
<protein>
    <submittedName>
        <fullName evidence="9">NADH-quinone oxidoreductase subunit L</fullName>
    </submittedName>
</protein>
<organism evidence="9 10">
    <name type="scientific">Fodinibius sediminis</name>
    <dbReference type="NCBI Taxonomy" id="1214077"/>
    <lineage>
        <taxon>Bacteria</taxon>
        <taxon>Pseudomonadati</taxon>
        <taxon>Balneolota</taxon>
        <taxon>Balneolia</taxon>
        <taxon>Balneolales</taxon>
        <taxon>Balneolaceae</taxon>
        <taxon>Fodinibius</taxon>
    </lineage>
</organism>
<feature type="transmembrane region" description="Helical" evidence="6">
    <location>
        <begin position="163"/>
        <end position="182"/>
    </location>
</feature>
<name>A0A521EGD7_9BACT</name>
<dbReference type="GO" id="GO:0015990">
    <property type="term" value="P:electron transport coupled proton transport"/>
    <property type="evidence" value="ECO:0007669"/>
    <property type="project" value="TreeGrafter"/>
</dbReference>
<dbReference type="InterPro" id="IPR001750">
    <property type="entry name" value="ND/Mrp_TM"/>
</dbReference>
<dbReference type="Pfam" id="PF00361">
    <property type="entry name" value="Proton_antipo_M"/>
    <property type="match status" value="1"/>
</dbReference>
<keyword evidence="10" id="KW-1185">Reference proteome</keyword>
<dbReference type="GO" id="GO:0003954">
    <property type="term" value="F:NADH dehydrogenase activity"/>
    <property type="evidence" value="ECO:0007669"/>
    <property type="project" value="TreeGrafter"/>
</dbReference>
<dbReference type="InterPro" id="IPR003945">
    <property type="entry name" value="NU5C-like"/>
</dbReference>
<feature type="transmembrane region" description="Helical" evidence="6">
    <location>
        <begin position="113"/>
        <end position="142"/>
    </location>
</feature>
<sequence length="627" mass="66589">MIYLLLIFLAPAAASLWTLFGGKKEGYVSLAGAAISTGASAALFWSVAGGFAASWSFAGFPGLPFRLEVSYLNGLLSLVVGLVATLIFLYAIGYMGEQKGKWRFWSSISLFLGAMQLLLFAGDWILFVIAWEVLGFCSYLLISTKHWNAETGRAANKVFLINRFADLGLYIGVFVIILGSGSSKIAEVPQASLSQVGALALLLAAAGKSAQVPFQSWLAAAMKGPTPVSALLHSATMVAAGIVLLIKAFPLFSPGMLVWIGAVGGITILMTGLTAIFSDDIKEMLAASSSSQLGFMVLAIGAGSPGAALAHLVAHAFMKSSLFLGAGIWQHGAGSTQFEQLTGAGKKLKVTFTGFGVAAVALAGIPPFVGYFSKDGVLAAGLQSSLPEWYFLAALGGALLTAMYMSRALGILWKGEAGEIQNSRGLRWMQGGLLAMLVFVIGGGFLLHNMMEMAGFTLPKAQAAQIGGLLAALAGLVAGWLMAGKTYHHSAVKFIRNNYPLAGGYHVLVNRPVMQLARRCRRIDESIHRVVLQAGRSALKLSEAAGVSDGLLHRGVFGFGKFGLRLGNWSRRSDERGIDRLIAFLVAKVQALGRYGRRIQSGLVHRELLWSVWGLVVFVALMFLILM</sequence>